<protein>
    <submittedName>
        <fullName evidence="3">Uncharacterized protein</fullName>
    </submittedName>
</protein>
<dbReference type="Proteomes" id="UP000182508">
    <property type="component" value="Unassembled WGS sequence"/>
</dbReference>
<dbReference type="CDD" id="cd16427">
    <property type="entry name" value="TraM-like"/>
    <property type="match status" value="1"/>
</dbReference>
<keyword evidence="2" id="KW-1133">Transmembrane helix</keyword>
<name>A0A1G6AM64_9STRE</name>
<feature type="compositionally biased region" description="Basic residues" evidence="1">
    <location>
        <begin position="147"/>
        <end position="159"/>
    </location>
</feature>
<feature type="region of interest" description="Disordered" evidence="1">
    <location>
        <begin position="89"/>
        <end position="171"/>
    </location>
</feature>
<feature type="transmembrane region" description="Helical" evidence="2">
    <location>
        <begin position="177"/>
        <end position="197"/>
    </location>
</feature>
<keyword evidence="4" id="KW-1185">Reference proteome</keyword>
<evidence type="ECO:0000256" key="2">
    <source>
        <dbReference type="SAM" id="Phobius"/>
    </source>
</evidence>
<keyword evidence="2" id="KW-0472">Membrane</keyword>
<evidence type="ECO:0000313" key="3">
    <source>
        <dbReference type="EMBL" id="SDB09517.1"/>
    </source>
</evidence>
<sequence length="322" mass="35758">MFRITNLQTRQQETCANRDELLSVINEKSVWAEDRNELITLQLEQVAEDGEVLDNTSLSLPLQFIVEEALDGFGLKRERKGFTFLQRHKSQPKNNVSEEVYEESSMENMEQGLTAAISAPKESEESLEAPEEEVKPNPHGQPSAKPKTVKSPKGGKKKATSSQVLRQPKSRPASRGLVWKVLAVGALGLSLASFAVLQKQTQTIKTLEDRMTLEENQGQVEVVGRFFIANYYSGSDDNLKNFLSKDLKAEGVSAKTDEQVQSTIYESVSKTKDTINVTFVVTTKGKGDTVKTVRLTLPFQESESAIYGYVLVGQPKFSSFGE</sequence>
<gene>
    <name evidence="3" type="ORF">SAMN02910293_00497</name>
</gene>
<dbReference type="AlphaFoldDB" id="A0A1G6AM64"/>
<accession>A0A1G6AM64</accession>
<proteinExistence type="predicted"/>
<dbReference type="Gene3D" id="3.10.450.540">
    <property type="match status" value="1"/>
</dbReference>
<dbReference type="EMBL" id="FMXP01000005">
    <property type="protein sequence ID" value="SDB09517.1"/>
    <property type="molecule type" value="Genomic_DNA"/>
</dbReference>
<evidence type="ECO:0000313" key="4">
    <source>
        <dbReference type="Proteomes" id="UP000182508"/>
    </source>
</evidence>
<evidence type="ECO:0000256" key="1">
    <source>
        <dbReference type="SAM" id="MobiDB-lite"/>
    </source>
</evidence>
<dbReference type="STRING" id="439219.SAMN02910293_00497"/>
<reference evidence="3 4" key="1">
    <citation type="submission" date="2016-10" db="EMBL/GenBank/DDBJ databases">
        <authorList>
            <person name="de Groot N.N."/>
        </authorList>
    </citation>
    <scope>NUCLEOTIDE SEQUENCE [LARGE SCALE GENOMIC DNA]</scope>
    <source>
        <strain evidence="3 4">A-4</strain>
    </source>
</reference>
<keyword evidence="2" id="KW-0812">Transmembrane</keyword>
<organism evidence="3 4">
    <name type="scientific">Streptococcus henryi</name>
    <dbReference type="NCBI Taxonomy" id="439219"/>
    <lineage>
        <taxon>Bacteria</taxon>
        <taxon>Bacillati</taxon>
        <taxon>Bacillota</taxon>
        <taxon>Bacilli</taxon>
        <taxon>Lactobacillales</taxon>
        <taxon>Streptococcaceae</taxon>
        <taxon>Streptococcus</taxon>
    </lineage>
</organism>